<evidence type="ECO:0000313" key="2">
    <source>
        <dbReference type="EMBL" id="TGE22837.1"/>
    </source>
</evidence>
<dbReference type="EMBL" id="SRMB01000005">
    <property type="protein sequence ID" value="TGE22837.1"/>
    <property type="molecule type" value="Genomic_DNA"/>
</dbReference>
<feature type="transmembrane region" description="Helical" evidence="1">
    <location>
        <begin position="68"/>
        <end position="87"/>
    </location>
</feature>
<feature type="transmembrane region" description="Helical" evidence="1">
    <location>
        <begin position="42"/>
        <end position="61"/>
    </location>
</feature>
<keyword evidence="1" id="KW-0472">Membrane</keyword>
<protein>
    <submittedName>
        <fullName evidence="2">Uncharacterized protein</fullName>
    </submittedName>
</protein>
<reference evidence="2 3" key="1">
    <citation type="submission" date="2019-04" db="EMBL/GenBank/DDBJ databases">
        <authorList>
            <person name="Feng G."/>
            <person name="Zhang J."/>
            <person name="Zhu H."/>
        </authorList>
    </citation>
    <scope>NUCLEOTIDE SEQUENCE [LARGE SCALE GENOMIC DNA]</scope>
    <source>
        <strain evidence="2 3">9PBR-1</strain>
    </source>
</reference>
<comment type="caution">
    <text evidence="2">The sequence shown here is derived from an EMBL/GenBank/DDBJ whole genome shotgun (WGS) entry which is preliminary data.</text>
</comment>
<gene>
    <name evidence="2" type="ORF">E5K02_20950</name>
</gene>
<keyword evidence="3" id="KW-1185">Reference proteome</keyword>
<evidence type="ECO:0000256" key="1">
    <source>
        <dbReference type="SAM" id="Phobius"/>
    </source>
</evidence>
<dbReference type="AlphaFoldDB" id="A0A4Z0PYP0"/>
<name>A0A4Z0PYP0_9BACT</name>
<sequence>MFWLLFQLFAAVDGLCDALLYGMRGADSFKWNEHAPLVTRRVLAVLTALCASADAMLIGVASIGDWPIWLVWFLWQTVAAGLSYSLFHNESYNFGRVWIREQTLAKAWAEFRFNYQSSTTSARWDFDGTQRWVMAGAAVVVMGLGFLLLMKL</sequence>
<keyword evidence="1" id="KW-0812">Transmembrane</keyword>
<evidence type="ECO:0000313" key="3">
    <source>
        <dbReference type="Proteomes" id="UP000298471"/>
    </source>
</evidence>
<accession>A0A4Z0PYP0</accession>
<proteinExistence type="predicted"/>
<keyword evidence="1" id="KW-1133">Transmembrane helix</keyword>
<feature type="transmembrane region" description="Helical" evidence="1">
    <location>
        <begin position="132"/>
        <end position="150"/>
    </location>
</feature>
<organism evidence="2 3">
    <name type="scientific">Hymenobacter metallicola</name>
    <dbReference type="NCBI Taxonomy" id="2563114"/>
    <lineage>
        <taxon>Bacteria</taxon>
        <taxon>Pseudomonadati</taxon>
        <taxon>Bacteroidota</taxon>
        <taxon>Cytophagia</taxon>
        <taxon>Cytophagales</taxon>
        <taxon>Hymenobacteraceae</taxon>
        <taxon>Hymenobacter</taxon>
    </lineage>
</organism>
<dbReference type="OrthoDB" id="885043at2"/>
<dbReference type="RefSeq" id="WP_135397637.1">
    <property type="nucleotide sequence ID" value="NZ_SRMB01000005.1"/>
</dbReference>
<dbReference type="Proteomes" id="UP000298471">
    <property type="component" value="Unassembled WGS sequence"/>
</dbReference>